<accession>A0A5K7Z9D2</accession>
<dbReference type="AlphaFoldDB" id="A0A5K7Z9D2"/>
<dbReference type="CDD" id="cd03135">
    <property type="entry name" value="GATase1_DJ-1"/>
    <property type="match status" value="1"/>
</dbReference>
<dbReference type="OrthoDB" id="9792284at2"/>
<dbReference type="PANTHER" id="PTHR48094">
    <property type="entry name" value="PROTEIN/NUCLEIC ACID DEGLYCASE DJ-1-RELATED"/>
    <property type="match status" value="1"/>
</dbReference>
<dbReference type="RefSeq" id="WP_155306135.1">
    <property type="nucleotide sequence ID" value="NZ_AP021875.1"/>
</dbReference>
<organism evidence="2 3">
    <name type="scientific">Desulfosarcina widdelii</name>
    <dbReference type="NCBI Taxonomy" id="947919"/>
    <lineage>
        <taxon>Bacteria</taxon>
        <taxon>Pseudomonadati</taxon>
        <taxon>Thermodesulfobacteriota</taxon>
        <taxon>Desulfobacteria</taxon>
        <taxon>Desulfobacterales</taxon>
        <taxon>Desulfosarcinaceae</taxon>
        <taxon>Desulfosarcina</taxon>
    </lineage>
</organism>
<protein>
    <submittedName>
        <fullName evidence="2">Protease</fullName>
    </submittedName>
</protein>
<dbReference type="EMBL" id="AP021875">
    <property type="protein sequence ID" value="BBO77380.1"/>
    <property type="molecule type" value="Genomic_DNA"/>
</dbReference>
<reference evidence="2 3" key="1">
    <citation type="submission" date="2019-11" db="EMBL/GenBank/DDBJ databases">
        <title>Comparative genomics of hydrocarbon-degrading Desulfosarcina strains.</title>
        <authorList>
            <person name="Watanabe M."/>
            <person name="Kojima H."/>
            <person name="Fukui M."/>
        </authorList>
    </citation>
    <scope>NUCLEOTIDE SEQUENCE [LARGE SCALE GENOMIC DNA]</scope>
    <source>
        <strain evidence="2 3">PP31</strain>
    </source>
</reference>
<evidence type="ECO:0000313" key="2">
    <source>
        <dbReference type="EMBL" id="BBO77380.1"/>
    </source>
</evidence>
<dbReference type="GO" id="GO:0008233">
    <property type="term" value="F:peptidase activity"/>
    <property type="evidence" value="ECO:0007669"/>
    <property type="project" value="UniProtKB-KW"/>
</dbReference>
<dbReference type="Gene3D" id="3.40.50.880">
    <property type="match status" value="1"/>
</dbReference>
<keyword evidence="2" id="KW-0645">Protease</keyword>
<sequence length="200" mass="22304">MTISDSMDILLFLAQGFEDLEAVSVIDVFGWTQYRDHIPDTKVITTGFHPTVTGRYGIKIAPDIQFNEIYPSDYKALVLPGGFHSHGFDEAYDPRIHELARNIHQNCGFIATMCVGVLPIADAGLLEGKKATTYPYSKNHYNFSRLKTNGVITQEENIVIDNRIISCKGPGSSLEVAFLLMECLMGSSVANEVKKYMVYK</sequence>
<dbReference type="PANTHER" id="PTHR48094:SF5">
    <property type="entry name" value="PROTEIN DJ-1 HOMOLOG"/>
    <property type="match status" value="1"/>
</dbReference>
<dbReference type="InterPro" id="IPR002818">
    <property type="entry name" value="DJ-1/PfpI"/>
</dbReference>
<dbReference type="KEGG" id="dwd:DSCW_47970"/>
<evidence type="ECO:0000313" key="3">
    <source>
        <dbReference type="Proteomes" id="UP000427769"/>
    </source>
</evidence>
<gene>
    <name evidence="2" type="ORF">DSCW_47970</name>
</gene>
<dbReference type="GO" id="GO:0006508">
    <property type="term" value="P:proteolysis"/>
    <property type="evidence" value="ECO:0007669"/>
    <property type="project" value="UniProtKB-KW"/>
</dbReference>
<dbReference type="GO" id="GO:0005737">
    <property type="term" value="C:cytoplasm"/>
    <property type="evidence" value="ECO:0007669"/>
    <property type="project" value="TreeGrafter"/>
</dbReference>
<dbReference type="Proteomes" id="UP000427769">
    <property type="component" value="Chromosome"/>
</dbReference>
<dbReference type="SUPFAM" id="SSF52317">
    <property type="entry name" value="Class I glutamine amidotransferase-like"/>
    <property type="match status" value="1"/>
</dbReference>
<evidence type="ECO:0000259" key="1">
    <source>
        <dbReference type="Pfam" id="PF01965"/>
    </source>
</evidence>
<dbReference type="InterPro" id="IPR029062">
    <property type="entry name" value="Class_I_gatase-like"/>
</dbReference>
<name>A0A5K7Z9D2_9BACT</name>
<keyword evidence="2" id="KW-0378">Hydrolase</keyword>
<keyword evidence="3" id="KW-1185">Reference proteome</keyword>
<dbReference type="Pfam" id="PF01965">
    <property type="entry name" value="DJ-1_PfpI"/>
    <property type="match status" value="1"/>
</dbReference>
<dbReference type="InterPro" id="IPR050325">
    <property type="entry name" value="Prot/Nucl_acid_deglycase"/>
</dbReference>
<feature type="domain" description="DJ-1/PfpI" evidence="1">
    <location>
        <begin position="8"/>
        <end position="182"/>
    </location>
</feature>
<proteinExistence type="predicted"/>